<name>A0AAE6ZF19_9BACT</name>
<sequence>MELVKICTAGIQAVVSLFRTVYGAVSKSRASRRRIKRKQQQQVSNFIFNAHTSNITQLEDILRKYITIVQRTKDQLRVHIYTSHNMSRSKQLATLQQLRERLLDHYADYRTSFDCTPYGGHAHIIKHGLLNVILNLESQQPYNPEDLLEAINLVSSDQEQLTRGIHLTVSQMQQHLQQVHS</sequence>
<evidence type="ECO:0000313" key="1">
    <source>
        <dbReference type="EMBL" id="QJB31775.1"/>
    </source>
</evidence>
<evidence type="ECO:0000313" key="2">
    <source>
        <dbReference type="Proteomes" id="UP000502421"/>
    </source>
</evidence>
<accession>A0AAE6ZF19</accession>
<dbReference type="Proteomes" id="UP000502421">
    <property type="component" value="Chromosome"/>
</dbReference>
<reference evidence="2" key="1">
    <citation type="submission" date="2020-04" db="EMBL/GenBank/DDBJ databases">
        <authorList>
            <person name="Kittiwongwattana C."/>
        </authorList>
    </citation>
    <scope>NUCLEOTIDE SEQUENCE [LARGE SCALE GENOMIC DNA]</scope>
    <source>
        <strain evidence="2">1310</strain>
    </source>
</reference>
<dbReference type="AlphaFoldDB" id="A0AAE6ZF19"/>
<proteinExistence type="predicted"/>
<gene>
    <name evidence="1" type="ORF">HF329_10770</name>
</gene>
<dbReference type="KEGG" id="coy:HF329_10770"/>
<protein>
    <submittedName>
        <fullName evidence="1">Uncharacterized protein</fullName>
    </submittedName>
</protein>
<organism evidence="1 2">
    <name type="scientific">Chitinophaga oryzae</name>
    <dbReference type="NCBI Taxonomy" id="2725414"/>
    <lineage>
        <taxon>Bacteria</taxon>
        <taxon>Pseudomonadati</taxon>
        <taxon>Bacteroidota</taxon>
        <taxon>Chitinophagia</taxon>
        <taxon>Chitinophagales</taxon>
        <taxon>Chitinophagaceae</taxon>
        <taxon>Chitinophaga</taxon>
    </lineage>
</organism>
<dbReference type="EMBL" id="CP051205">
    <property type="protein sequence ID" value="QJB31775.1"/>
    <property type="molecule type" value="Genomic_DNA"/>
</dbReference>
<dbReference type="RefSeq" id="WP_168804032.1">
    <property type="nucleotide sequence ID" value="NZ_CP051205.1"/>
</dbReference>